<dbReference type="InterPro" id="IPR029058">
    <property type="entry name" value="AB_hydrolase_fold"/>
</dbReference>
<accession>A0A8J6Q5M0</accession>
<feature type="chain" id="PRO_5035220920" evidence="2">
    <location>
        <begin position="21"/>
        <end position="323"/>
    </location>
</feature>
<comment type="caution">
    <text evidence="4">The sequence shown here is derived from an EMBL/GenBank/DDBJ whole genome shotgun (WGS) entry which is preliminary data.</text>
</comment>
<proteinExistence type="predicted"/>
<reference evidence="4 5" key="1">
    <citation type="submission" date="2020-09" db="EMBL/GenBank/DDBJ databases">
        <title>TT11 complete genome.</title>
        <authorList>
            <person name="Wu Z."/>
        </authorList>
    </citation>
    <scope>NUCLEOTIDE SEQUENCE [LARGE SCALE GENOMIC DNA]</scope>
    <source>
        <strain evidence="4 5">TT11</strain>
    </source>
</reference>
<feature type="domain" description="BD-FAE-like" evidence="3">
    <location>
        <begin position="74"/>
        <end position="260"/>
    </location>
</feature>
<gene>
    <name evidence="4" type="ORF">ICJ83_01705</name>
</gene>
<dbReference type="Proteomes" id="UP000600588">
    <property type="component" value="Unassembled WGS sequence"/>
</dbReference>
<dbReference type="Gene3D" id="3.40.50.1820">
    <property type="entry name" value="alpha/beta hydrolase"/>
    <property type="match status" value="1"/>
</dbReference>
<dbReference type="SUPFAM" id="SSF53474">
    <property type="entry name" value="alpha/beta-Hydrolases"/>
    <property type="match status" value="1"/>
</dbReference>
<dbReference type="GO" id="GO:0016787">
    <property type="term" value="F:hydrolase activity"/>
    <property type="evidence" value="ECO:0007669"/>
    <property type="project" value="UniProtKB-KW"/>
</dbReference>
<evidence type="ECO:0000256" key="1">
    <source>
        <dbReference type="ARBA" id="ARBA00022801"/>
    </source>
</evidence>
<keyword evidence="2" id="KW-0732">Signal</keyword>
<dbReference type="Pfam" id="PF20434">
    <property type="entry name" value="BD-FAE"/>
    <property type="match status" value="1"/>
</dbReference>
<name>A0A8J6Q5M0_9FLAO</name>
<feature type="signal peptide" evidence="2">
    <location>
        <begin position="1"/>
        <end position="20"/>
    </location>
</feature>
<dbReference type="RefSeq" id="WP_188228623.1">
    <property type="nucleotide sequence ID" value="NZ_JACVXB010000001.1"/>
</dbReference>
<evidence type="ECO:0000256" key="2">
    <source>
        <dbReference type="SAM" id="SignalP"/>
    </source>
</evidence>
<keyword evidence="5" id="KW-1185">Reference proteome</keyword>
<dbReference type="AlphaFoldDB" id="A0A8J6Q5M0"/>
<sequence length="323" mass="36636">MKSIHFISSILFLFVSISYAQTKDDYKPYTIENTYEKLKKNYPDIKPIQRVASNKIKYHEDLIYKKTNTSNLKLDIYTPKFDDKKDSYPAVLLIHGGGWLVGHKENQRIMGQHLALHGYVGVPIAYRLGFEATYPAAVNDIKDAIIWIKKHAKKYNINPEKIAVLGASAGAQLATLVGVTPNSTLYSTHHKISNEVQAIVNIDGIVSFIHPEAAAESKPGKTSMAGIWLDGEKDENFKIWKEASPLEYVCSNTPPTLFINSSYARFHAGRDDMISILNQHMIYNKTHTLEGSPHSFWLAHPWFETTLNYTVNFLNKVLKHENK</sequence>
<dbReference type="InterPro" id="IPR050300">
    <property type="entry name" value="GDXG_lipolytic_enzyme"/>
</dbReference>
<dbReference type="EMBL" id="JACVXB010000001">
    <property type="protein sequence ID" value="MBD0830838.1"/>
    <property type="molecule type" value="Genomic_DNA"/>
</dbReference>
<evidence type="ECO:0000259" key="3">
    <source>
        <dbReference type="Pfam" id="PF20434"/>
    </source>
</evidence>
<protein>
    <submittedName>
        <fullName evidence="4">Alpha/beta hydrolase</fullName>
    </submittedName>
</protein>
<dbReference type="InterPro" id="IPR049492">
    <property type="entry name" value="BD-FAE-like_dom"/>
</dbReference>
<evidence type="ECO:0000313" key="5">
    <source>
        <dbReference type="Proteomes" id="UP000600588"/>
    </source>
</evidence>
<organism evidence="4 5">
    <name type="scientific">Aestuariibaculum sediminum</name>
    <dbReference type="NCBI Taxonomy" id="2770637"/>
    <lineage>
        <taxon>Bacteria</taxon>
        <taxon>Pseudomonadati</taxon>
        <taxon>Bacteroidota</taxon>
        <taxon>Flavobacteriia</taxon>
        <taxon>Flavobacteriales</taxon>
        <taxon>Flavobacteriaceae</taxon>
    </lineage>
</organism>
<evidence type="ECO:0000313" key="4">
    <source>
        <dbReference type="EMBL" id="MBD0830838.1"/>
    </source>
</evidence>
<keyword evidence="1 4" id="KW-0378">Hydrolase</keyword>
<dbReference type="PANTHER" id="PTHR48081">
    <property type="entry name" value="AB HYDROLASE SUPERFAMILY PROTEIN C4A8.06C"/>
    <property type="match status" value="1"/>
</dbReference>